<feature type="compositionally biased region" description="Basic and acidic residues" evidence="2">
    <location>
        <begin position="256"/>
        <end position="265"/>
    </location>
</feature>
<dbReference type="Proteomes" id="UP001337655">
    <property type="component" value="Unassembled WGS sequence"/>
</dbReference>
<keyword evidence="1" id="KW-0175">Coiled coil</keyword>
<feature type="compositionally biased region" description="Basic and acidic residues" evidence="2">
    <location>
        <begin position="582"/>
        <end position="592"/>
    </location>
</feature>
<evidence type="ECO:0000256" key="2">
    <source>
        <dbReference type="SAM" id="MobiDB-lite"/>
    </source>
</evidence>
<feature type="coiled-coil region" evidence="1">
    <location>
        <begin position="181"/>
        <end position="211"/>
    </location>
</feature>
<proteinExistence type="predicted"/>
<dbReference type="EMBL" id="JAVRRT010000023">
    <property type="protein sequence ID" value="KAK5163752.1"/>
    <property type="molecule type" value="Genomic_DNA"/>
</dbReference>
<keyword evidence="4" id="KW-1185">Reference proteome</keyword>
<dbReference type="AlphaFoldDB" id="A0AAV9NWC8"/>
<sequence length="720" mass="80388">MAEAAPHPNTARDAVPIQEIIFSCGVCQATPSEVYATVESNHGFHSGSGEDDGIVTKMWIAECSHVSCSKHFEDGAIPFHPQDQAPKALCPTCIEDNGDKRPKELYSLRGVEQGQYDSAIPIEWFQCPPMKLDTSVPGMSAVRFQYVALSHYARKARIHWKQAESKLYASEKAHSQERKVRRLAQANVAKLEERVQVLEQSERQLQKWEGRKPMISHYLDRMGDMAKELRILRGQLRHLGYDVPEPQYTFEPYSGADEKHPREQHPAGNDLPPAQPGASPTIRPPVRQAIELENSSSARKRKREHFDDVQSLPQRADVHRPRGSSRDLMPPPLPRLNAVRPAVPAGPGSHEPPASRLSTFGRAMPAPRNTESAVYPSIRDHGEHNQATMHAPQSFHTSRPWQSEESNARRPLDRESDIIHHPKENGMGAQGQIHGVQPFSRLSINSPPRPQYRFSGQDGRGYDLTAHGDIGREDQNPQPFHHNPAYRNRVPKHSYDYSRDGVPSAERPSVRATPSPRKRHIEARPANSVISPFFKRGSTAVRAQPFQRPPAGARFARPVDELPSDAAAGYYSAGISAFSNPRFDRPPTERVGRPPSNDRLYRSYERPAAADLVRGNLHVPPPPSNARAQQGLQRFLHRPEVPSPRAPMAPPVQRNQQRILLPPSNYRPIQSTAGQDYALSQIHGVRGVGSQRGVARPLEPMLGSSRDLFSAAGARRSVRR</sequence>
<evidence type="ECO:0000256" key="1">
    <source>
        <dbReference type="SAM" id="Coils"/>
    </source>
</evidence>
<accession>A0AAV9NWC8</accession>
<comment type="caution">
    <text evidence="3">The sequence shown here is derived from an EMBL/GenBank/DDBJ whole genome shotgun (WGS) entry which is preliminary data.</text>
</comment>
<protein>
    <submittedName>
        <fullName evidence="3">Uncharacterized protein</fullName>
    </submittedName>
</protein>
<feature type="region of interest" description="Disordered" evidence="2">
    <location>
        <begin position="243"/>
        <end position="369"/>
    </location>
</feature>
<feature type="compositionally biased region" description="Polar residues" evidence="2">
    <location>
        <begin position="394"/>
        <end position="405"/>
    </location>
</feature>
<evidence type="ECO:0000313" key="3">
    <source>
        <dbReference type="EMBL" id="KAK5163752.1"/>
    </source>
</evidence>
<gene>
    <name evidence="3" type="ORF">LTR77_010425</name>
</gene>
<name>A0AAV9NWC8_9PEZI</name>
<evidence type="ECO:0000313" key="4">
    <source>
        <dbReference type="Proteomes" id="UP001337655"/>
    </source>
</evidence>
<feature type="region of interest" description="Disordered" evidence="2">
    <location>
        <begin position="388"/>
        <end position="411"/>
    </location>
</feature>
<reference evidence="3 4" key="1">
    <citation type="submission" date="2023-08" db="EMBL/GenBank/DDBJ databases">
        <title>Black Yeasts Isolated from many extreme environments.</title>
        <authorList>
            <person name="Coleine C."/>
            <person name="Stajich J.E."/>
            <person name="Selbmann L."/>
        </authorList>
    </citation>
    <scope>NUCLEOTIDE SEQUENCE [LARGE SCALE GENOMIC DNA]</scope>
    <source>
        <strain evidence="3 4">CCFEE 5935</strain>
    </source>
</reference>
<feature type="region of interest" description="Disordered" evidence="2">
    <location>
        <begin position="439"/>
        <end position="518"/>
    </location>
</feature>
<organism evidence="3 4">
    <name type="scientific">Saxophila tyrrhenica</name>
    <dbReference type="NCBI Taxonomy" id="1690608"/>
    <lineage>
        <taxon>Eukaryota</taxon>
        <taxon>Fungi</taxon>
        <taxon>Dikarya</taxon>
        <taxon>Ascomycota</taxon>
        <taxon>Pezizomycotina</taxon>
        <taxon>Dothideomycetes</taxon>
        <taxon>Dothideomycetidae</taxon>
        <taxon>Mycosphaerellales</taxon>
        <taxon>Extremaceae</taxon>
        <taxon>Saxophila</taxon>
    </lineage>
</organism>
<feature type="region of interest" description="Disordered" evidence="2">
    <location>
        <begin position="581"/>
        <end position="600"/>
    </location>
</feature>
<dbReference type="RefSeq" id="XP_064654154.1">
    <property type="nucleotide sequence ID" value="XM_064807645.1"/>
</dbReference>
<dbReference type="GeneID" id="89931753"/>